<sequence>MQDKNKHGEGQDTSWCTMLGRFSLAGMGKRSQRHPRVAVSFMSPDYHFLPSSRWCLRITSTKAYHFLTDRAIPPEDNYVYSNVPLQILRTCGSLNGIRLRLFLLVRSQQMGRARLLTTSFRRTCANNVVSLPADNFVTPCLHIDAIKGIMTVVPGAYKVLSTLS</sequence>
<dbReference type="AlphaFoldDB" id="A0A0C3AJ17"/>
<dbReference type="HOGENOM" id="CLU_1619659_0_0_1"/>
<name>A0A0C3AJ17_PILCF</name>
<reference evidence="1 2" key="1">
    <citation type="submission" date="2014-04" db="EMBL/GenBank/DDBJ databases">
        <authorList>
            <consortium name="DOE Joint Genome Institute"/>
            <person name="Kuo A."/>
            <person name="Tarkka M."/>
            <person name="Buscot F."/>
            <person name="Kohler A."/>
            <person name="Nagy L.G."/>
            <person name="Floudas D."/>
            <person name="Copeland A."/>
            <person name="Barry K.W."/>
            <person name="Cichocki N."/>
            <person name="Veneault-Fourrey C."/>
            <person name="LaButti K."/>
            <person name="Lindquist E.A."/>
            <person name="Lipzen A."/>
            <person name="Lundell T."/>
            <person name="Morin E."/>
            <person name="Murat C."/>
            <person name="Sun H."/>
            <person name="Tunlid A."/>
            <person name="Henrissat B."/>
            <person name="Grigoriev I.V."/>
            <person name="Hibbett D.S."/>
            <person name="Martin F."/>
            <person name="Nordberg H.P."/>
            <person name="Cantor M.N."/>
            <person name="Hua S.X."/>
        </authorList>
    </citation>
    <scope>NUCLEOTIDE SEQUENCE [LARGE SCALE GENOMIC DNA]</scope>
    <source>
        <strain evidence="1 2">F 1598</strain>
    </source>
</reference>
<organism evidence="1 2">
    <name type="scientific">Piloderma croceum (strain F 1598)</name>
    <dbReference type="NCBI Taxonomy" id="765440"/>
    <lineage>
        <taxon>Eukaryota</taxon>
        <taxon>Fungi</taxon>
        <taxon>Dikarya</taxon>
        <taxon>Basidiomycota</taxon>
        <taxon>Agaricomycotina</taxon>
        <taxon>Agaricomycetes</taxon>
        <taxon>Agaricomycetidae</taxon>
        <taxon>Atheliales</taxon>
        <taxon>Atheliaceae</taxon>
        <taxon>Piloderma</taxon>
    </lineage>
</organism>
<accession>A0A0C3AJ17</accession>
<evidence type="ECO:0000313" key="1">
    <source>
        <dbReference type="EMBL" id="KIM73848.1"/>
    </source>
</evidence>
<dbReference type="EMBL" id="KN833072">
    <property type="protein sequence ID" value="KIM73848.1"/>
    <property type="molecule type" value="Genomic_DNA"/>
</dbReference>
<dbReference type="Proteomes" id="UP000054166">
    <property type="component" value="Unassembled WGS sequence"/>
</dbReference>
<keyword evidence="2" id="KW-1185">Reference proteome</keyword>
<dbReference type="InParanoid" id="A0A0C3AJ17"/>
<protein>
    <submittedName>
        <fullName evidence="1">Uncharacterized protein</fullName>
    </submittedName>
</protein>
<reference evidence="2" key="2">
    <citation type="submission" date="2015-01" db="EMBL/GenBank/DDBJ databases">
        <title>Evolutionary Origins and Diversification of the Mycorrhizal Mutualists.</title>
        <authorList>
            <consortium name="DOE Joint Genome Institute"/>
            <consortium name="Mycorrhizal Genomics Consortium"/>
            <person name="Kohler A."/>
            <person name="Kuo A."/>
            <person name="Nagy L.G."/>
            <person name="Floudas D."/>
            <person name="Copeland A."/>
            <person name="Barry K.W."/>
            <person name="Cichocki N."/>
            <person name="Veneault-Fourrey C."/>
            <person name="LaButti K."/>
            <person name="Lindquist E.A."/>
            <person name="Lipzen A."/>
            <person name="Lundell T."/>
            <person name="Morin E."/>
            <person name="Murat C."/>
            <person name="Riley R."/>
            <person name="Ohm R."/>
            <person name="Sun H."/>
            <person name="Tunlid A."/>
            <person name="Henrissat B."/>
            <person name="Grigoriev I.V."/>
            <person name="Hibbett D.S."/>
            <person name="Martin F."/>
        </authorList>
    </citation>
    <scope>NUCLEOTIDE SEQUENCE [LARGE SCALE GENOMIC DNA]</scope>
    <source>
        <strain evidence="2">F 1598</strain>
    </source>
</reference>
<gene>
    <name evidence="1" type="ORF">PILCRDRAFT_718032</name>
</gene>
<proteinExistence type="predicted"/>
<evidence type="ECO:0000313" key="2">
    <source>
        <dbReference type="Proteomes" id="UP000054166"/>
    </source>
</evidence>